<sequence length="145" mass="15688">MRFVHLVLLAAAAPALAAPPNPLRGDPAAIEPGRAAYAAHCAACHGDQAVSPMAEAPDLRRLDGFCRRLADAALKSHCLRDVDTYYLRSVLDGKVRAGVVHMPPWRGVLRDDEIWAIRTFVETRPLDPPKRTTSVDAARAAAPPH</sequence>
<protein>
    <submittedName>
        <fullName evidence="1">Uncharacterized protein</fullName>
    </submittedName>
</protein>
<dbReference type="PROSITE" id="PS51007">
    <property type="entry name" value="CYTC"/>
    <property type="match status" value="1"/>
</dbReference>
<dbReference type="GO" id="GO:0009055">
    <property type="term" value="F:electron transfer activity"/>
    <property type="evidence" value="ECO:0007669"/>
    <property type="project" value="InterPro"/>
</dbReference>
<dbReference type="Gene3D" id="1.10.760.10">
    <property type="entry name" value="Cytochrome c-like domain"/>
    <property type="match status" value="1"/>
</dbReference>
<dbReference type="AlphaFoldDB" id="A0A1W6LA42"/>
<evidence type="ECO:0000313" key="2">
    <source>
        <dbReference type="Proteomes" id="UP000193427"/>
    </source>
</evidence>
<proteinExistence type="predicted"/>
<dbReference type="InterPro" id="IPR009056">
    <property type="entry name" value="Cyt_c-like_dom"/>
</dbReference>
<dbReference type="SUPFAM" id="SSF46626">
    <property type="entry name" value="Cytochrome c"/>
    <property type="match status" value="1"/>
</dbReference>
<reference evidence="1 2" key="1">
    <citation type="submission" date="2016-04" db="EMBL/GenBank/DDBJ databases">
        <title>Complete genome sequence of natural rubber-degrading, novel Gram-negative bacterium, Rhizobacter gummiphilus strain NS21.</title>
        <authorList>
            <person name="Tabata M."/>
            <person name="Kasai D."/>
            <person name="Fukuda M."/>
        </authorList>
    </citation>
    <scope>NUCLEOTIDE SEQUENCE [LARGE SCALE GENOMIC DNA]</scope>
    <source>
        <strain evidence="1 2">NS21</strain>
    </source>
</reference>
<organism evidence="1 2">
    <name type="scientific">Piscinibacter gummiphilus</name>
    <dbReference type="NCBI Taxonomy" id="946333"/>
    <lineage>
        <taxon>Bacteria</taxon>
        <taxon>Pseudomonadati</taxon>
        <taxon>Pseudomonadota</taxon>
        <taxon>Betaproteobacteria</taxon>
        <taxon>Burkholderiales</taxon>
        <taxon>Sphaerotilaceae</taxon>
        <taxon>Piscinibacter</taxon>
    </lineage>
</organism>
<evidence type="ECO:0000313" key="1">
    <source>
        <dbReference type="EMBL" id="ARN21096.1"/>
    </source>
</evidence>
<dbReference type="KEGG" id="rgu:A4W93_14995"/>
<dbReference type="Proteomes" id="UP000193427">
    <property type="component" value="Chromosome"/>
</dbReference>
<dbReference type="Pfam" id="PF13442">
    <property type="entry name" value="Cytochrome_CBB3"/>
    <property type="match status" value="1"/>
</dbReference>
<dbReference type="GO" id="GO:0020037">
    <property type="term" value="F:heme binding"/>
    <property type="evidence" value="ECO:0007669"/>
    <property type="project" value="InterPro"/>
</dbReference>
<name>A0A1W6LA42_9BURK</name>
<dbReference type="RefSeq" id="WP_085751378.1">
    <property type="nucleotide sequence ID" value="NZ_BSPR01000004.1"/>
</dbReference>
<keyword evidence="2" id="KW-1185">Reference proteome</keyword>
<accession>A0A1W6LA42</accession>
<dbReference type="InterPro" id="IPR036909">
    <property type="entry name" value="Cyt_c-like_dom_sf"/>
</dbReference>
<gene>
    <name evidence="1" type="ORF">A4W93_14995</name>
</gene>
<dbReference type="STRING" id="946333.A4W93_14995"/>
<dbReference type="EMBL" id="CP015118">
    <property type="protein sequence ID" value="ARN21096.1"/>
    <property type="molecule type" value="Genomic_DNA"/>
</dbReference>
<dbReference type="OrthoDB" id="9797504at2"/>